<dbReference type="PANTHER" id="PTHR30399">
    <property type="entry name" value="UNCHARACTERIZED PROTEIN YGJP"/>
    <property type="match status" value="1"/>
</dbReference>
<dbReference type="Gene3D" id="3.30.2010.10">
    <property type="entry name" value="Metalloproteases ('zincins'), catalytic domain"/>
    <property type="match status" value="1"/>
</dbReference>
<dbReference type="Proteomes" id="UP000199400">
    <property type="component" value="Unassembled WGS sequence"/>
</dbReference>
<evidence type="ECO:0000313" key="3">
    <source>
        <dbReference type="Proteomes" id="UP000199400"/>
    </source>
</evidence>
<sequence length="231" mass="26967">MSTLTVDDLEFELRLSPRRRSVQITVDRGGELVLIAPEQCSQDIIESFVRSRRMWIFTKLAEKEALRHPAPAKQFVNGEGLRYLGRSYRLLFVEKQDVPVKLTGGRFCLRRRDAARAREDMVAWYTAHGQAWLSARLTRFCARVGVIVEDLRVQDLGYRWGSCGRRGAVNFHWKTILLPPRIIDYILVHELVHIHEPHHTSAFWARLERVLPDYPARKQWLADHGQIETSW</sequence>
<keyword evidence="3" id="KW-1185">Reference proteome</keyword>
<dbReference type="InterPro" id="IPR002725">
    <property type="entry name" value="YgjP-like_metallopeptidase"/>
</dbReference>
<name>A0A1I1YJB6_9BACT</name>
<dbReference type="AlphaFoldDB" id="A0A1I1YJB6"/>
<dbReference type="InterPro" id="IPR053136">
    <property type="entry name" value="UTP_pyrophosphatase-like"/>
</dbReference>
<organism evidence="2 3">
    <name type="scientific">Nannocystis exedens</name>
    <dbReference type="NCBI Taxonomy" id="54"/>
    <lineage>
        <taxon>Bacteria</taxon>
        <taxon>Pseudomonadati</taxon>
        <taxon>Myxococcota</taxon>
        <taxon>Polyangia</taxon>
        <taxon>Nannocystales</taxon>
        <taxon>Nannocystaceae</taxon>
        <taxon>Nannocystis</taxon>
    </lineage>
</organism>
<dbReference type="CDD" id="cd07344">
    <property type="entry name" value="M48_yhfN_like"/>
    <property type="match status" value="1"/>
</dbReference>
<dbReference type="PANTHER" id="PTHR30399:SF1">
    <property type="entry name" value="UTP PYROPHOSPHATASE"/>
    <property type="match status" value="1"/>
</dbReference>
<reference evidence="3" key="1">
    <citation type="submission" date="2016-10" db="EMBL/GenBank/DDBJ databases">
        <authorList>
            <person name="Varghese N."/>
            <person name="Submissions S."/>
        </authorList>
    </citation>
    <scope>NUCLEOTIDE SEQUENCE [LARGE SCALE GENOMIC DNA]</scope>
    <source>
        <strain evidence="3">ATCC 25963</strain>
    </source>
</reference>
<feature type="domain" description="YgjP-like metallopeptidase" evidence="1">
    <location>
        <begin position="20"/>
        <end position="224"/>
    </location>
</feature>
<dbReference type="STRING" id="54.SAMN02745121_03315"/>
<accession>A0A1I1YJB6</accession>
<gene>
    <name evidence="2" type="ORF">SAMN02745121_03315</name>
</gene>
<dbReference type="OrthoDB" id="5321643at2"/>
<dbReference type="Pfam" id="PF01863">
    <property type="entry name" value="YgjP-like"/>
    <property type="match status" value="1"/>
</dbReference>
<proteinExistence type="predicted"/>
<protein>
    <recommendedName>
        <fullName evidence="1">YgjP-like metallopeptidase domain-containing protein</fullName>
    </recommendedName>
</protein>
<evidence type="ECO:0000313" key="2">
    <source>
        <dbReference type="EMBL" id="SFE19118.1"/>
    </source>
</evidence>
<dbReference type="RefSeq" id="WP_096328498.1">
    <property type="nucleotide sequence ID" value="NZ_FOMX01000010.1"/>
</dbReference>
<dbReference type="EMBL" id="FOMX01000010">
    <property type="protein sequence ID" value="SFE19118.1"/>
    <property type="molecule type" value="Genomic_DNA"/>
</dbReference>
<evidence type="ECO:0000259" key="1">
    <source>
        <dbReference type="Pfam" id="PF01863"/>
    </source>
</evidence>